<feature type="transmembrane region" description="Helical" evidence="6">
    <location>
        <begin position="30"/>
        <end position="50"/>
    </location>
</feature>
<name>A0ABV6LD05_9SPHI</name>
<organism evidence="8 9">
    <name type="scientific">Mucilaginibacter angelicae</name>
    <dbReference type="NCBI Taxonomy" id="869718"/>
    <lineage>
        <taxon>Bacteria</taxon>
        <taxon>Pseudomonadati</taxon>
        <taxon>Bacteroidota</taxon>
        <taxon>Sphingobacteriia</taxon>
        <taxon>Sphingobacteriales</taxon>
        <taxon>Sphingobacteriaceae</taxon>
        <taxon>Mucilaginibacter</taxon>
    </lineage>
</organism>
<dbReference type="Proteomes" id="UP001589828">
    <property type="component" value="Unassembled WGS sequence"/>
</dbReference>
<keyword evidence="2" id="KW-1003">Cell membrane</keyword>
<comment type="caution">
    <text evidence="8">The sequence shown here is derived from an EMBL/GenBank/DDBJ whole genome shotgun (WGS) entry which is preliminary data.</text>
</comment>
<protein>
    <submittedName>
        <fullName evidence="8">PLD nuclease N-terminal domain-containing protein</fullName>
    </submittedName>
</protein>
<accession>A0ABV6LD05</accession>
<gene>
    <name evidence="8" type="ORF">ACFFGT_24345</name>
</gene>
<evidence type="ECO:0000313" key="8">
    <source>
        <dbReference type="EMBL" id="MFC0517363.1"/>
    </source>
</evidence>
<dbReference type="InterPro" id="IPR027379">
    <property type="entry name" value="CLS_N"/>
</dbReference>
<sequence>MVLILLYAALVIYCLIDIVRSMFKDPTNKIVWTVVVILMPYLGSMLYLAIGRRSKVS</sequence>
<comment type="subcellular location">
    <subcellularLocation>
        <location evidence="1">Cell membrane</location>
        <topology evidence="1">Multi-pass membrane protein</topology>
    </subcellularLocation>
</comment>
<evidence type="ECO:0000256" key="3">
    <source>
        <dbReference type="ARBA" id="ARBA00022692"/>
    </source>
</evidence>
<evidence type="ECO:0000256" key="6">
    <source>
        <dbReference type="SAM" id="Phobius"/>
    </source>
</evidence>
<evidence type="ECO:0000313" key="9">
    <source>
        <dbReference type="Proteomes" id="UP001589828"/>
    </source>
</evidence>
<evidence type="ECO:0000259" key="7">
    <source>
        <dbReference type="Pfam" id="PF13396"/>
    </source>
</evidence>
<keyword evidence="3 6" id="KW-0812">Transmembrane</keyword>
<keyword evidence="5 6" id="KW-0472">Membrane</keyword>
<dbReference type="EMBL" id="JBHLTS010000073">
    <property type="protein sequence ID" value="MFC0517363.1"/>
    <property type="molecule type" value="Genomic_DNA"/>
</dbReference>
<feature type="domain" description="Cardiolipin synthase N-terminal" evidence="7">
    <location>
        <begin position="9"/>
        <end position="52"/>
    </location>
</feature>
<evidence type="ECO:0000256" key="4">
    <source>
        <dbReference type="ARBA" id="ARBA00022989"/>
    </source>
</evidence>
<reference evidence="8 9" key="1">
    <citation type="submission" date="2024-09" db="EMBL/GenBank/DDBJ databases">
        <authorList>
            <person name="Sun Q."/>
            <person name="Mori K."/>
        </authorList>
    </citation>
    <scope>NUCLEOTIDE SEQUENCE [LARGE SCALE GENOMIC DNA]</scope>
    <source>
        <strain evidence="8 9">NCAIM B.02415</strain>
    </source>
</reference>
<evidence type="ECO:0000256" key="2">
    <source>
        <dbReference type="ARBA" id="ARBA00022475"/>
    </source>
</evidence>
<evidence type="ECO:0000256" key="5">
    <source>
        <dbReference type="ARBA" id="ARBA00023136"/>
    </source>
</evidence>
<dbReference type="RefSeq" id="WP_377025116.1">
    <property type="nucleotide sequence ID" value="NZ_JBHLTS010000073.1"/>
</dbReference>
<proteinExistence type="predicted"/>
<keyword evidence="4 6" id="KW-1133">Transmembrane helix</keyword>
<dbReference type="Pfam" id="PF13396">
    <property type="entry name" value="PLDc_N"/>
    <property type="match status" value="1"/>
</dbReference>
<keyword evidence="9" id="KW-1185">Reference proteome</keyword>
<evidence type="ECO:0000256" key="1">
    <source>
        <dbReference type="ARBA" id="ARBA00004651"/>
    </source>
</evidence>